<feature type="region of interest" description="Disordered" evidence="4">
    <location>
        <begin position="135"/>
        <end position="168"/>
    </location>
</feature>
<dbReference type="PANTHER" id="PTHR33607">
    <property type="entry name" value="ENDONUCLEASE-1"/>
    <property type="match status" value="1"/>
</dbReference>
<dbReference type="PANTHER" id="PTHR33607:SF2">
    <property type="entry name" value="ENDONUCLEASE-1"/>
    <property type="match status" value="1"/>
</dbReference>
<dbReference type="SUPFAM" id="SSF54060">
    <property type="entry name" value="His-Me finger endonucleases"/>
    <property type="match status" value="1"/>
</dbReference>
<dbReference type="InterPro" id="IPR013783">
    <property type="entry name" value="Ig-like_fold"/>
</dbReference>
<dbReference type="Pfam" id="PF13860">
    <property type="entry name" value="FlgD_ig"/>
    <property type="match status" value="1"/>
</dbReference>
<dbReference type="Pfam" id="PF04231">
    <property type="entry name" value="Endonuclease_1"/>
    <property type="match status" value="1"/>
</dbReference>
<dbReference type="Gene3D" id="2.60.40.10">
    <property type="entry name" value="Immunoglobulins"/>
    <property type="match status" value="1"/>
</dbReference>
<keyword evidence="2" id="KW-0540">Nuclease</keyword>
<comment type="similarity">
    <text evidence="1">Belongs to the EndA/NucM nuclease family.</text>
</comment>
<evidence type="ECO:0000256" key="1">
    <source>
        <dbReference type="ARBA" id="ARBA00006429"/>
    </source>
</evidence>
<dbReference type="PROSITE" id="PS51841">
    <property type="entry name" value="LTD"/>
    <property type="match status" value="1"/>
</dbReference>
<reference evidence="6" key="1">
    <citation type="journal article" date="2020" name="mSystems">
        <title>Genome- and Community-Level Interaction Insights into Carbon Utilization and Element Cycling Functions of Hydrothermarchaeota in Hydrothermal Sediment.</title>
        <authorList>
            <person name="Zhou Z."/>
            <person name="Liu Y."/>
            <person name="Xu W."/>
            <person name="Pan J."/>
            <person name="Luo Z.H."/>
            <person name="Li M."/>
        </authorList>
    </citation>
    <scope>NUCLEOTIDE SEQUENCE [LARGE SCALE GENOMIC DNA]</scope>
    <source>
        <strain evidence="6">HyVt-460</strain>
    </source>
</reference>
<dbReference type="EMBL" id="DRLI01000108">
    <property type="protein sequence ID" value="HHM01923.1"/>
    <property type="molecule type" value="Genomic_DNA"/>
</dbReference>
<dbReference type="Gene3D" id="2.60.40.4070">
    <property type="match status" value="1"/>
</dbReference>
<gene>
    <name evidence="6" type="ORF">ENJ15_02850</name>
</gene>
<dbReference type="InterPro" id="IPR001322">
    <property type="entry name" value="Lamin_tail_dom"/>
</dbReference>
<evidence type="ECO:0000256" key="4">
    <source>
        <dbReference type="SAM" id="MobiDB-lite"/>
    </source>
</evidence>
<dbReference type="InterPro" id="IPR007346">
    <property type="entry name" value="Endonuclease-I"/>
</dbReference>
<evidence type="ECO:0000256" key="3">
    <source>
        <dbReference type="ARBA" id="ARBA00022801"/>
    </source>
</evidence>
<keyword evidence="3" id="KW-0378">Hydrolase</keyword>
<dbReference type="SUPFAM" id="SSF49265">
    <property type="entry name" value="Fibronectin type III"/>
    <property type="match status" value="1"/>
</dbReference>
<name>A0A7V5RNN4_CALAY</name>
<dbReference type="Pfam" id="PF00932">
    <property type="entry name" value="LTD"/>
    <property type="match status" value="1"/>
</dbReference>
<evidence type="ECO:0000313" key="6">
    <source>
        <dbReference type="EMBL" id="HHM01923.1"/>
    </source>
</evidence>
<feature type="domain" description="LTD" evidence="5">
    <location>
        <begin position="385"/>
        <end position="496"/>
    </location>
</feature>
<dbReference type="InterPro" id="IPR036116">
    <property type="entry name" value="FN3_sf"/>
</dbReference>
<dbReference type="AlphaFoldDB" id="A0A7V5RNN4"/>
<dbReference type="NCBIfam" id="TIGR04183">
    <property type="entry name" value="Por_Secre_tail"/>
    <property type="match status" value="1"/>
</dbReference>
<protein>
    <submittedName>
        <fullName evidence="6">T9SS type A sorting domain-containing protein</fullName>
    </submittedName>
</protein>
<comment type="caution">
    <text evidence="6">The sequence shown here is derived from an EMBL/GenBank/DDBJ whole genome shotgun (WGS) entry which is preliminary data.</text>
</comment>
<dbReference type="InterPro" id="IPR003961">
    <property type="entry name" value="FN3_dom"/>
</dbReference>
<proteinExistence type="inferred from homology"/>
<dbReference type="Pfam" id="PF00041">
    <property type="entry name" value="fn3"/>
    <property type="match status" value="1"/>
</dbReference>
<dbReference type="InterPro" id="IPR025965">
    <property type="entry name" value="FlgD/Vpr_Ig-like"/>
</dbReference>
<dbReference type="GO" id="GO:0004518">
    <property type="term" value="F:nuclease activity"/>
    <property type="evidence" value="ECO:0007669"/>
    <property type="project" value="UniProtKB-KW"/>
</dbReference>
<accession>A0A7V5RNN4</accession>
<dbReference type="Proteomes" id="UP000885771">
    <property type="component" value="Unassembled WGS sequence"/>
</dbReference>
<evidence type="ECO:0000256" key="2">
    <source>
        <dbReference type="ARBA" id="ARBA00022722"/>
    </source>
</evidence>
<dbReference type="GO" id="GO:0016787">
    <property type="term" value="F:hydrolase activity"/>
    <property type="evidence" value="ECO:0007669"/>
    <property type="project" value="UniProtKB-KW"/>
</dbReference>
<organism evidence="6">
    <name type="scientific">Caldithrix abyssi</name>
    <dbReference type="NCBI Taxonomy" id="187145"/>
    <lineage>
        <taxon>Bacteria</taxon>
        <taxon>Pseudomonadati</taxon>
        <taxon>Calditrichota</taxon>
        <taxon>Calditrichia</taxon>
        <taxon>Calditrichales</taxon>
        <taxon>Calditrichaceae</taxon>
        <taxon>Caldithrix</taxon>
    </lineage>
</organism>
<dbReference type="InterPro" id="IPR044925">
    <property type="entry name" value="His-Me_finger_sf"/>
</dbReference>
<evidence type="ECO:0000259" key="5">
    <source>
        <dbReference type="PROSITE" id="PS51841"/>
    </source>
</evidence>
<dbReference type="InterPro" id="IPR026444">
    <property type="entry name" value="Secre_tail"/>
</dbReference>
<sequence length="750" mass="81711">MIRMSLTLTGIFLLLTFGPAVSQIPSGYYDPANGKTGAELKTALHNIINDHTRYPYTSSSTDVWDILMDTDEDTTNSNNVILIYTGRSQAKNLNSSIGNDPDYWNREHVWAKSHGFPNESDTAYTDVHHLRPCDASVNSSRSNKDFDNGGDPQGEAPDTFTDSDSWEPRDAVKGDVARMMFYMATRYEGDGDYDLELQESIPSSGPRFAKLATLIQWHNQDPVDNWERIRNDKIYYNWQHNRNPFIDHPEYVDMIWGSGGAPKAEPSNHPTNFAAAANGLNIDLTWTDATGTVLPDNYLIKASDAGYAAISDPVDGTEEATDASLSDGSAVVTVAYGQENYTFTNLNPNTSYYFKIYSSTNTGTDIDYKTDGVIQQADAQSGEGSGGSASELFISEYVEGDSYNKYLELYNGTGAPIDLSAYDVQIYYNGGTSAGATIALSGTLTSGATYVIAHSSATAWGGTPDLSTSSLSFNGNDVVELRKNGNRLDIIGTVGDASNLFQDKTLQRNSSVTAPNATYNSAEWTELALTYSGLGSHTMDEALPVSLSSFSISLEQGAVQLNWQTASELNNAGFIIERAPAGQSDFVVIADHRSDASLKGAGTTSSLSSYLYTDFEADVQKSYVYRLKDSSYDGTVSLLAQSAFEGQVTGIAEPPNRPGSFRLEGNYPNPFNPRTHIVLTIQSPVLLSVVIYDVRGRAVRHLFRGTAGAGSLQLVWDARDDRGRPLGSGTYLYRVQSSRETHTGKMLLLR</sequence>